<dbReference type="Gene3D" id="3.90.190.20">
    <property type="entry name" value="Mur ligase, C-terminal domain"/>
    <property type="match status" value="1"/>
</dbReference>
<keyword evidence="2" id="KW-0961">Cell wall biogenesis/degradation</keyword>
<feature type="domain" description="Mur ligase C-terminal" evidence="3">
    <location>
        <begin position="273"/>
        <end position="405"/>
    </location>
</feature>
<proteinExistence type="inferred from homology"/>
<dbReference type="InterPro" id="IPR013221">
    <property type="entry name" value="Mur_ligase_cen"/>
</dbReference>
<comment type="subcellular location">
    <subcellularLocation>
        <location evidence="2">Cytoplasm</location>
    </subcellularLocation>
</comment>
<dbReference type="EMBL" id="PCWQ01000012">
    <property type="protein sequence ID" value="PIR06593.1"/>
    <property type="molecule type" value="Genomic_DNA"/>
</dbReference>
<evidence type="ECO:0008006" key="7">
    <source>
        <dbReference type="Google" id="ProtNLM"/>
    </source>
</evidence>
<keyword evidence="2" id="KW-0573">Peptidoglycan synthesis</keyword>
<dbReference type="InterPro" id="IPR036615">
    <property type="entry name" value="Mur_ligase_C_dom_sf"/>
</dbReference>
<keyword evidence="2" id="KW-0133">Cell shape</keyword>
<dbReference type="GO" id="GO:0051301">
    <property type="term" value="P:cell division"/>
    <property type="evidence" value="ECO:0007669"/>
    <property type="project" value="UniProtKB-KW"/>
</dbReference>
<comment type="caution">
    <text evidence="5">The sequence shown here is derived from an EMBL/GenBank/DDBJ whole genome shotgun (WGS) entry which is preliminary data.</text>
</comment>
<dbReference type="GO" id="GO:0016881">
    <property type="term" value="F:acid-amino acid ligase activity"/>
    <property type="evidence" value="ECO:0007669"/>
    <property type="project" value="InterPro"/>
</dbReference>
<evidence type="ECO:0000313" key="5">
    <source>
        <dbReference type="EMBL" id="PIR06593.1"/>
    </source>
</evidence>
<dbReference type="SUPFAM" id="SSF53623">
    <property type="entry name" value="MurD-like peptide ligases, catalytic domain"/>
    <property type="match status" value="1"/>
</dbReference>
<keyword evidence="2" id="KW-0132">Cell division</keyword>
<dbReference type="GO" id="GO:0071555">
    <property type="term" value="P:cell wall organization"/>
    <property type="evidence" value="ECO:0007669"/>
    <property type="project" value="UniProtKB-KW"/>
</dbReference>
<dbReference type="NCBIfam" id="TIGR01085">
    <property type="entry name" value="murE"/>
    <property type="match status" value="1"/>
</dbReference>
<dbReference type="UniPathway" id="UPA00219"/>
<protein>
    <recommendedName>
        <fullName evidence="7">UDP-N-acetylmuramoyl-L-alanyl-D-glutamate--2, 6-diaminopimelate ligase</fullName>
    </recommendedName>
</protein>
<dbReference type="InterPro" id="IPR036565">
    <property type="entry name" value="Mur-like_cat_sf"/>
</dbReference>
<dbReference type="PANTHER" id="PTHR23135">
    <property type="entry name" value="MUR LIGASE FAMILY MEMBER"/>
    <property type="match status" value="1"/>
</dbReference>
<evidence type="ECO:0000256" key="1">
    <source>
        <dbReference type="ARBA" id="ARBA00005898"/>
    </source>
</evidence>
<name>A0A2H0NCH7_9BACT</name>
<dbReference type="GO" id="GO:0005524">
    <property type="term" value="F:ATP binding"/>
    <property type="evidence" value="ECO:0007669"/>
    <property type="project" value="InterPro"/>
</dbReference>
<dbReference type="GO" id="GO:0009252">
    <property type="term" value="P:peptidoglycan biosynthetic process"/>
    <property type="evidence" value="ECO:0007669"/>
    <property type="project" value="UniProtKB-UniPathway"/>
</dbReference>
<dbReference type="Pfam" id="PF02875">
    <property type="entry name" value="Mur_ligase_C"/>
    <property type="match status" value="1"/>
</dbReference>
<dbReference type="PANTHER" id="PTHR23135:SF4">
    <property type="entry name" value="UDP-N-ACETYLMURAMOYL-L-ALANYL-D-GLUTAMATE--2,6-DIAMINOPIMELATE LIGASE MURE HOMOLOG, CHLOROPLASTIC"/>
    <property type="match status" value="1"/>
</dbReference>
<comment type="similarity">
    <text evidence="1">Belongs to the MurCDEF family. MurE subfamily.</text>
</comment>
<organism evidence="5 6">
    <name type="scientific">Candidatus Komeilibacteria bacterium CG11_big_fil_rev_8_21_14_0_20_36_20</name>
    <dbReference type="NCBI Taxonomy" id="1974477"/>
    <lineage>
        <taxon>Bacteria</taxon>
        <taxon>Candidatus Komeiliibacteriota</taxon>
    </lineage>
</organism>
<evidence type="ECO:0000259" key="4">
    <source>
        <dbReference type="Pfam" id="PF08245"/>
    </source>
</evidence>
<dbReference type="Pfam" id="PF08245">
    <property type="entry name" value="Mur_ligase_M"/>
    <property type="match status" value="1"/>
</dbReference>
<dbReference type="GO" id="GO:0008360">
    <property type="term" value="P:regulation of cell shape"/>
    <property type="evidence" value="ECO:0007669"/>
    <property type="project" value="UniProtKB-KW"/>
</dbReference>
<evidence type="ECO:0000256" key="2">
    <source>
        <dbReference type="RuleBase" id="RU004135"/>
    </source>
</evidence>
<dbReference type="AlphaFoldDB" id="A0A2H0NCH7"/>
<reference evidence="5 6" key="1">
    <citation type="submission" date="2017-09" db="EMBL/GenBank/DDBJ databases">
        <title>Depth-based differentiation of microbial function through sediment-hosted aquifers and enrichment of novel symbionts in the deep terrestrial subsurface.</title>
        <authorList>
            <person name="Probst A.J."/>
            <person name="Ladd B."/>
            <person name="Jarett J.K."/>
            <person name="Geller-Mcgrath D.E."/>
            <person name="Sieber C.M."/>
            <person name="Emerson J.B."/>
            <person name="Anantharaman K."/>
            <person name="Thomas B.C."/>
            <person name="Malmstrom R."/>
            <person name="Stieglmeier M."/>
            <person name="Klingl A."/>
            <person name="Woyke T."/>
            <person name="Ryan C.M."/>
            <person name="Banfield J.F."/>
        </authorList>
    </citation>
    <scope>NUCLEOTIDE SEQUENCE [LARGE SCALE GENOMIC DNA]</scope>
    <source>
        <strain evidence="5">CG11_big_fil_rev_8_21_14_0_20_36_20</strain>
    </source>
</reference>
<evidence type="ECO:0000313" key="6">
    <source>
        <dbReference type="Proteomes" id="UP000230564"/>
    </source>
</evidence>
<dbReference type="GO" id="GO:0005737">
    <property type="term" value="C:cytoplasm"/>
    <property type="evidence" value="ECO:0007669"/>
    <property type="project" value="UniProtKB-SubCell"/>
</dbReference>
<comment type="pathway">
    <text evidence="2">Cell wall biogenesis; peptidoglycan biosynthesis.</text>
</comment>
<dbReference type="Proteomes" id="UP000230564">
    <property type="component" value="Unassembled WGS sequence"/>
</dbReference>
<dbReference type="SUPFAM" id="SSF53244">
    <property type="entry name" value="MurD-like peptide ligases, peptide-binding domain"/>
    <property type="match status" value="1"/>
</dbReference>
<dbReference type="Gene3D" id="3.40.1190.10">
    <property type="entry name" value="Mur-like, catalytic domain"/>
    <property type="match status" value="1"/>
</dbReference>
<dbReference type="InterPro" id="IPR004101">
    <property type="entry name" value="Mur_ligase_C"/>
</dbReference>
<accession>A0A2H0NCH7</accession>
<gene>
    <name evidence="5" type="ORF">COV55_03660</name>
</gene>
<dbReference type="InterPro" id="IPR005761">
    <property type="entry name" value="UDP-N-AcMur-Glu-dNH2Pim_ligase"/>
</dbReference>
<evidence type="ECO:0000259" key="3">
    <source>
        <dbReference type="Pfam" id="PF02875"/>
    </source>
</evidence>
<keyword evidence="2" id="KW-0131">Cell cycle</keyword>
<sequence length="434" mass="48897">MIKKVIKKILPKKALLFYHWFLSKVAVFYYANPSQQLIVVGVTGTNGKTTTVNFIAQFLEGFDQKVGLASTVNFKVAEKEWLNNKKMTMLGRFQTQKLLKQMVQAGCQYAVIETSSQGIEQFRHQGINYDLVVFTNLTPEHIEAHGSFENYRAAKEKLFQHLSQSRKKIIGGKKIRKIIIANSDDEETERLRKYQIDKFITYGFNQPADYYGANLSRAEATSLISFKINQHSVKANLIGKFSAYNLLASLTTIKALGFPLNQATQIKIKSVPGRQELIDQGQNFKIMIDYAPEPVSLSQLYKALKLVPKNKIIHVLGSCGGGRDQARQPNLGQLSGQQADFVIVTNEDPYDDDPWQIIENVAQGVQAAGKIKGKDLFTILDRKEAIKKALELASKDDLVLITGKGAEQFICVANDQKIPWDDREVVRKLLRNTH</sequence>
<feature type="domain" description="Mur ligase central" evidence="4">
    <location>
        <begin position="42"/>
        <end position="251"/>
    </location>
</feature>